<dbReference type="PANTHER" id="PTHR13538">
    <property type="entry name" value="N-ACETYLTRANSFERASE 6"/>
    <property type="match status" value="1"/>
</dbReference>
<comment type="caution">
    <text evidence="2">The sequence shown here is derived from an EMBL/GenBank/DDBJ whole genome shotgun (WGS) entry which is preliminary data.</text>
</comment>
<dbReference type="EMBL" id="SNZR01000014">
    <property type="protein sequence ID" value="TDR89085.1"/>
    <property type="molecule type" value="Genomic_DNA"/>
</dbReference>
<evidence type="ECO:0000313" key="3">
    <source>
        <dbReference type="Proteomes" id="UP000295122"/>
    </source>
</evidence>
<proteinExistence type="predicted"/>
<dbReference type="GO" id="GO:0005737">
    <property type="term" value="C:cytoplasm"/>
    <property type="evidence" value="ECO:0007669"/>
    <property type="project" value="TreeGrafter"/>
</dbReference>
<feature type="domain" description="N-acetyltransferase" evidence="1">
    <location>
        <begin position="1"/>
        <end position="150"/>
    </location>
</feature>
<dbReference type="Pfam" id="PF00583">
    <property type="entry name" value="Acetyltransf_1"/>
    <property type="match status" value="1"/>
</dbReference>
<reference evidence="2 3" key="1">
    <citation type="submission" date="2019-03" db="EMBL/GenBank/DDBJ databases">
        <title>Genomic Encyclopedia of Type Strains, Phase IV (KMG-IV): sequencing the most valuable type-strain genomes for metagenomic binning, comparative biology and taxonomic classification.</title>
        <authorList>
            <person name="Goeker M."/>
        </authorList>
    </citation>
    <scope>NUCLEOTIDE SEQUENCE [LARGE SCALE GENOMIC DNA]</scope>
    <source>
        <strain evidence="2 3">DSM 25903</strain>
    </source>
</reference>
<protein>
    <submittedName>
        <fullName evidence="2">Acetyltransferase (GNAT) family protein</fullName>
    </submittedName>
</protein>
<dbReference type="Proteomes" id="UP000295122">
    <property type="component" value="Unassembled WGS sequence"/>
</dbReference>
<dbReference type="InterPro" id="IPR039840">
    <property type="entry name" value="NAA80"/>
</dbReference>
<dbReference type="GO" id="GO:0008080">
    <property type="term" value="F:N-acetyltransferase activity"/>
    <property type="evidence" value="ECO:0007669"/>
    <property type="project" value="InterPro"/>
</dbReference>
<evidence type="ECO:0000259" key="1">
    <source>
        <dbReference type="PROSITE" id="PS51186"/>
    </source>
</evidence>
<sequence>MRIAPLPAGSPWIETIARRQFEYWGALTGFASAEAYSRFLALAADADGLPTILVASDGGRFIGSVNVLASEMTIRPELTPWLGQLFVDGSERSRGAGRRLIDAAVEHAASLGFRRLYLFTSGTLPDYYRAHGWRDVEEVEYLGRMRTIMNRCVRAGLG</sequence>
<dbReference type="Gene3D" id="3.40.630.30">
    <property type="match status" value="1"/>
</dbReference>
<dbReference type="GO" id="GO:1905502">
    <property type="term" value="F:acetyl-CoA binding"/>
    <property type="evidence" value="ECO:0007669"/>
    <property type="project" value="TreeGrafter"/>
</dbReference>
<dbReference type="InterPro" id="IPR000182">
    <property type="entry name" value="GNAT_dom"/>
</dbReference>
<dbReference type="AlphaFoldDB" id="A0A4R7BWM1"/>
<dbReference type="PANTHER" id="PTHR13538:SF4">
    <property type="entry name" value="N-ALPHA-ACETYLTRANSFERASE 80"/>
    <property type="match status" value="1"/>
</dbReference>
<name>A0A4R7BWM1_9HYPH</name>
<accession>A0A4R7BWM1</accession>
<dbReference type="PROSITE" id="PS51186">
    <property type="entry name" value="GNAT"/>
    <property type="match status" value="1"/>
</dbReference>
<keyword evidence="2" id="KW-0808">Transferase</keyword>
<dbReference type="CDD" id="cd04301">
    <property type="entry name" value="NAT_SF"/>
    <property type="match status" value="1"/>
</dbReference>
<dbReference type="RefSeq" id="WP_166652535.1">
    <property type="nucleotide sequence ID" value="NZ_SNZR01000014.1"/>
</dbReference>
<organism evidence="2 3">
    <name type="scientific">Enterovirga rhinocerotis</name>
    <dbReference type="NCBI Taxonomy" id="1339210"/>
    <lineage>
        <taxon>Bacteria</taxon>
        <taxon>Pseudomonadati</taxon>
        <taxon>Pseudomonadota</taxon>
        <taxon>Alphaproteobacteria</taxon>
        <taxon>Hyphomicrobiales</taxon>
        <taxon>Methylobacteriaceae</taxon>
        <taxon>Enterovirga</taxon>
    </lineage>
</organism>
<gene>
    <name evidence="2" type="ORF">EV668_3570</name>
</gene>
<dbReference type="SUPFAM" id="SSF55729">
    <property type="entry name" value="Acyl-CoA N-acyltransferases (Nat)"/>
    <property type="match status" value="1"/>
</dbReference>
<keyword evidence="3" id="KW-1185">Reference proteome</keyword>
<dbReference type="InterPro" id="IPR016181">
    <property type="entry name" value="Acyl_CoA_acyltransferase"/>
</dbReference>
<evidence type="ECO:0000313" key="2">
    <source>
        <dbReference type="EMBL" id="TDR89085.1"/>
    </source>
</evidence>